<accession>A0A7S3RP81</accession>
<dbReference type="EMBL" id="HBIQ01017490">
    <property type="protein sequence ID" value="CAE0530495.1"/>
    <property type="molecule type" value="Transcribed_RNA"/>
</dbReference>
<evidence type="ECO:0000256" key="1">
    <source>
        <dbReference type="SAM" id="MobiDB-lite"/>
    </source>
</evidence>
<protein>
    <submittedName>
        <fullName evidence="2">Uncharacterized protein</fullName>
    </submittedName>
</protein>
<feature type="region of interest" description="Disordered" evidence="1">
    <location>
        <begin position="92"/>
        <end position="111"/>
    </location>
</feature>
<feature type="compositionally biased region" description="Basic and acidic residues" evidence="1">
    <location>
        <begin position="102"/>
        <end position="111"/>
    </location>
</feature>
<gene>
    <name evidence="2" type="ORF">SACU0126_LOCUS5725</name>
</gene>
<name>A0A7S3RP81_9SPIT</name>
<sequence length="111" mass="11444">MLAQESRAGRMPLERTVRAQKAERRCMLAGFSATMPDVHSTLNLPTAAAGPRTVPVVPFSSGRACRPTSITRSPALYVAPSPAQIFGATGASAAVDESVSGDEERGTGTGA</sequence>
<organism evidence="2">
    <name type="scientific">Strombidinopsis acuminata</name>
    <dbReference type="NCBI Taxonomy" id="141414"/>
    <lineage>
        <taxon>Eukaryota</taxon>
        <taxon>Sar</taxon>
        <taxon>Alveolata</taxon>
        <taxon>Ciliophora</taxon>
        <taxon>Intramacronucleata</taxon>
        <taxon>Spirotrichea</taxon>
        <taxon>Choreotrichia</taxon>
        <taxon>Choreotrichida</taxon>
        <taxon>Strombidinopsidae</taxon>
        <taxon>Strombidinopsis</taxon>
    </lineage>
</organism>
<proteinExistence type="predicted"/>
<reference evidence="2" key="1">
    <citation type="submission" date="2021-01" db="EMBL/GenBank/DDBJ databases">
        <authorList>
            <person name="Corre E."/>
            <person name="Pelletier E."/>
            <person name="Niang G."/>
            <person name="Scheremetjew M."/>
            <person name="Finn R."/>
            <person name="Kale V."/>
            <person name="Holt S."/>
            <person name="Cochrane G."/>
            <person name="Meng A."/>
            <person name="Brown T."/>
            <person name="Cohen L."/>
        </authorList>
    </citation>
    <scope>NUCLEOTIDE SEQUENCE</scope>
    <source>
        <strain evidence="2">SPMC142</strain>
    </source>
</reference>
<evidence type="ECO:0000313" key="2">
    <source>
        <dbReference type="EMBL" id="CAE0530495.1"/>
    </source>
</evidence>
<dbReference type="AlphaFoldDB" id="A0A7S3RP81"/>